<dbReference type="PRINTS" id="PR00461">
    <property type="entry name" value="PLPEROXIDASE"/>
</dbReference>
<dbReference type="Gene3D" id="1.10.520.10">
    <property type="match status" value="1"/>
</dbReference>
<keyword evidence="9 16" id="KW-0408">Iron</keyword>
<dbReference type="GO" id="GO:0042744">
    <property type="term" value="P:hydrogen peroxide catabolic process"/>
    <property type="evidence" value="ECO:0007669"/>
    <property type="project" value="UniProtKB-KW"/>
</dbReference>
<evidence type="ECO:0000256" key="6">
    <source>
        <dbReference type="ARBA" id="ARBA00022723"/>
    </source>
</evidence>
<evidence type="ECO:0000313" key="22">
    <source>
        <dbReference type="RefSeq" id="XP_022143870.1"/>
    </source>
</evidence>
<dbReference type="PROSITE" id="PS50873">
    <property type="entry name" value="PEROXIDASE_4"/>
    <property type="match status" value="1"/>
</dbReference>
<dbReference type="PRINTS" id="PR00458">
    <property type="entry name" value="PEROXIDASE"/>
</dbReference>
<evidence type="ECO:0000256" key="17">
    <source>
        <dbReference type="PIRSR" id="PIRSR600823-4"/>
    </source>
</evidence>
<evidence type="ECO:0000256" key="16">
    <source>
        <dbReference type="PIRSR" id="PIRSR600823-3"/>
    </source>
</evidence>
<comment type="similarity">
    <text evidence="19">Belongs to the peroxidase family. Classical plant (class III) peroxidase subfamily.</text>
</comment>
<dbReference type="PANTHER" id="PTHR31517:SF80">
    <property type="entry name" value="PEROXIDASE"/>
    <property type="match status" value="1"/>
</dbReference>
<evidence type="ECO:0000256" key="10">
    <source>
        <dbReference type="ARBA" id="ARBA00023108"/>
    </source>
</evidence>
<evidence type="ECO:0000256" key="15">
    <source>
        <dbReference type="PIRSR" id="PIRSR600823-2"/>
    </source>
</evidence>
<feature type="binding site" evidence="16">
    <location>
        <position position="257"/>
    </location>
    <ligand>
        <name>Ca(2+)</name>
        <dbReference type="ChEBI" id="CHEBI:29108"/>
        <label>2</label>
    </ligand>
</feature>
<keyword evidence="19" id="KW-0964">Secreted</keyword>
<evidence type="ECO:0000256" key="2">
    <source>
        <dbReference type="ARBA" id="ARBA00002322"/>
    </source>
</evidence>
<organism evidence="21 22">
    <name type="scientific">Momordica charantia</name>
    <name type="common">Bitter gourd</name>
    <name type="synonym">Balsam pear</name>
    <dbReference type="NCBI Taxonomy" id="3673"/>
    <lineage>
        <taxon>Eukaryota</taxon>
        <taxon>Viridiplantae</taxon>
        <taxon>Streptophyta</taxon>
        <taxon>Embryophyta</taxon>
        <taxon>Tracheophyta</taxon>
        <taxon>Spermatophyta</taxon>
        <taxon>Magnoliopsida</taxon>
        <taxon>eudicotyledons</taxon>
        <taxon>Gunneridae</taxon>
        <taxon>Pentapetalae</taxon>
        <taxon>rosids</taxon>
        <taxon>fabids</taxon>
        <taxon>Cucurbitales</taxon>
        <taxon>Cucurbitaceae</taxon>
        <taxon>Momordiceae</taxon>
        <taxon>Momordica</taxon>
    </lineage>
</organism>
<dbReference type="FunFam" id="1.10.420.10:FF:000007">
    <property type="entry name" value="Peroxidase"/>
    <property type="match status" value="1"/>
</dbReference>
<evidence type="ECO:0000256" key="13">
    <source>
        <dbReference type="ARBA" id="ARBA00023324"/>
    </source>
</evidence>
<dbReference type="GO" id="GO:0020037">
    <property type="term" value="F:heme binding"/>
    <property type="evidence" value="ECO:0007669"/>
    <property type="project" value="UniProtKB-UniRule"/>
</dbReference>
<feature type="binding site" evidence="16">
    <location>
        <position position="71"/>
    </location>
    <ligand>
        <name>Ca(2+)</name>
        <dbReference type="ChEBI" id="CHEBI:29108"/>
        <label>1</label>
    </ligand>
</feature>
<evidence type="ECO:0000256" key="4">
    <source>
        <dbReference type="ARBA" id="ARBA00022559"/>
    </source>
</evidence>
<feature type="binding site" evidence="16">
    <location>
        <position position="80"/>
    </location>
    <ligand>
        <name>Ca(2+)</name>
        <dbReference type="ChEBI" id="CHEBI:29108"/>
        <label>1</label>
    </ligand>
</feature>
<gene>
    <name evidence="22" type="primary">LOC111013679</name>
</gene>
<feature type="binding site" description="axial binding residue" evidence="16">
    <location>
        <position position="199"/>
    </location>
    <ligand>
        <name>heme b</name>
        <dbReference type="ChEBI" id="CHEBI:60344"/>
    </ligand>
    <ligandPart>
        <name>Fe</name>
        <dbReference type="ChEBI" id="CHEBI:18248"/>
    </ligandPart>
</feature>
<comment type="catalytic activity">
    <reaction evidence="1 19">
        <text>2 a phenolic donor + H2O2 = 2 a phenolic radical donor + 2 H2O</text>
        <dbReference type="Rhea" id="RHEA:56136"/>
        <dbReference type="ChEBI" id="CHEBI:15377"/>
        <dbReference type="ChEBI" id="CHEBI:16240"/>
        <dbReference type="ChEBI" id="CHEBI:139520"/>
        <dbReference type="ChEBI" id="CHEBI:139521"/>
        <dbReference type="EC" id="1.11.1.7"/>
    </reaction>
</comment>
<feature type="chain" id="PRO_5027155085" description="Peroxidase" evidence="19">
    <location>
        <begin position="27"/>
        <end position="329"/>
    </location>
</feature>
<dbReference type="InterPro" id="IPR002016">
    <property type="entry name" value="Haem_peroxidase"/>
</dbReference>
<keyword evidence="7 19" id="KW-0732">Signal</keyword>
<keyword evidence="21" id="KW-1185">Reference proteome</keyword>
<keyword evidence="11 18" id="KW-1015">Disulfide bond</keyword>
<protein>
    <recommendedName>
        <fullName evidence="3 19">Peroxidase</fullName>
        <ecNumber evidence="3 19">1.11.1.7</ecNumber>
    </recommendedName>
</protein>
<dbReference type="Proteomes" id="UP000504603">
    <property type="component" value="Unplaced"/>
</dbReference>
<comment type="function">
    <text evidence="2">Removal of H(2)O(2), oxidation of toxic reductants, biosynthesis and degradation of lignin, suberization, auxin catabolism, response to environmental stresses such as wounding, pathogen attack and oxidative stress. These functions might be dependent on each isozyme/isoform in each plant tissue.</text>
</comment>
<comment type="cofactor">
    <cofactor evidence="16 19">
        <name>heme b</name>
        <dbReference type="ChEBI" id="CHEBI:60344"/>
    </cofactor>
    <text evidence="16 19">Binds 1 heme b (iron(II)-protoporphyrin IX) group per subunit.</text>
</comment>
<feature type="binding site" evidence="16">
    <location>
        <position position="74"/>
    </location>
    <ligand>
        <name>Ca(2+)</name>
        <dbReference type="ChEBI" id="CHEBI:29108"/>
        <label>1</label>
    </ligand>
</feature>
<evidence type="ECO:0000256" key="12">
    <source>
        <dbReference type="ARBA" id="ARBA00023180"/>
    </source>
</evidence>
<comment type="cofactor">
    <cofactor evidence="16 19">
        <name>Ca(2+)</name>
        <dbReference type="ChEBI" id="CHEBI:29108"/>
    </cofactor>
    <text evidence="16 19">Binds 2 calcium ions per subunit.</text>
</comment>
<dbReference type="InterPro" id="IPR033905">
    <property type="entry name" value="Secretory_peroxidase"/>
</dbReference>
<evidence type="ECO:0000256" key="8">
    <source>
        <dbReference type="ARBA" id="ARBA00023002"/>
    </source>
</evidence>
<keyword evidence="16 19" id="KW-0106">Calcium</keyword>
<name>A0A6J1CQ05_MOMCH</name>
<dbReference type="GO" id="GO:0005576">
    <property type="term" value="C:extracellular region"/>
    <property type="evidence" value="ECO:0007669"/>
    <property type="project" value="UniProtKB-SubCell"/>
</dbReference>
<dbReference type="GO" id="GO:0048511">
    <property type="term" value="P:rhythmic process"/>
    <property type="evidence" value="ECO:0007669"/>
    <property type="project" value="UniProtKB-KW"/>
</dbReference>
<dbReference type="Gene3D" id="1.10.420.10">
    <property type="entry name" value="Peroxidase, domain 2"/>
    <property type="match status" value="1"/>
</dbReference>
<dbReference type="FunFam" id="1.10.520.10:FF:000010">
    <property type="entry name" value="Peroxidase"/>
    <property type="match status" value="1"/>
</dbReference>
<proteinExistence type="inferred from homology"/>
<feature type="binding site" evidence="15">
    <location>
        <position position="169"/>
    </location>
    <ligand>
        <name>substrate</name>
    </ligand>
</feature>
<dbReference type="KEGG" id="mcha:111013679"/>
<dbReference type="InterPro" id="IPR000823">
    <property type="entry name" value="Peroxidase_pln"/>
</dbReference>
<feature type="binding site" evidence="16">
    <location>
        <position position="78"/>
    </location>
    <ligand>
        <name>Ca(2+)</name>
        <dbReference type="ChEBI" id="CHEBI:29108"/>
        <label>1</label>
    </ligand>
</feature>
<dbReference type="Pfam" id="PF00141">
    <property type="entry name" value="peroxidase"/>
    <property type="match status" value="1"/>
</dbReference>
<comment type="subcellular location">
    <subcellularLocation>
        <location evidence="19">Secreted</location>
    </subcellularLocation>
</comment>
<feature type="signal peptide" evidence="19">
    <location>
        <begin position="1"/>
        <end position="26"/>
    </location>
</feature>
<feature type="disulfide bond" evidence="18">
    <location>
        <begin position="206"/>
        <end position="233"/>
    </location>
</feature>
<evidence type="ECO:0000256" key="3">
    <source>
        <dbReference type="ARBA" id="ARBA00012313"/>
    </source>
</evidence>
<evidence type="ECO:0000256" key="18">
    <source>
        <dbReference type="PIRSR" id="PIRSR600823-5"/>
    </source>
</evidence>
<evidence type="ECO:0000256" key="5">
    <source>
        <dbReference type="ARBA" id="ARBA00022617"/>
    </source>
</evidence>
<feature type="site" description="Transition state stabilizer" evidence="17">
    <location>
        <position position="66"/>
    </location>
</feature>
<keyword evidence="13 19" id="KW-0376">Hydrogen peroxide</keyword>
<feature type="binding site" evidence="16">
    <location>
        <position position="249"/>
    </location>
    <ligand>
        <name>Ca(2+)</name>
        <dbReference type="ChEBI" id="CHEBI:29108"/>
        <label>2</label>
    </ligand>
</feature>
<evidence type="ECO:0000256" key="11">
    <source>
        <dbReference type="ARBA" id="ARBA00023157"/>
    </source>
</evidence>
<dbReference type="EC" id="1.11.1.7" evidence="3 19"/>
<dbReference type="SUPFAM" id="SSF48113">
    <property type="entry name" value="Heme-dependent peroxidases"/>
    <property type="match status" value="1"/>
</dbReference>
<feature type="disulfide bond" evidence="18">
    <location>
        <begin position="127"/>
        <end position="325"/>
    </location>
</feature>
<accession>A0A6J1CQ05</accession>
<keyword evidence="12" id="KW-0325">Glycoprotein</keyword>
<keyword evidence="10" id="KW-0090">Biological rhythms</keyword>
<dbReference type="RefSeq" id="XP_022143870.1">
    <property type="nucleotide sequence ID" value="XM_022288178.1"/>
</dbReference>
<dbReference type="GO" id="GO:0046872">
    <property type="term" value="F:metal ion binding"/>
    <property type="evidence" value="ECO:0007669"/>
    <property type="project" value="UniProtKB-UniRule"/>
</dbReference>
<keyword evidence="6 16" id="KW-0479">Metal-binding</keyword>
<evidence type="ECO:0000259" key="20">
    <source>
        <dbReference type="PROSITE" id="PS50873"/>
    </source>
</evidence>
<dbReference type="GO" id="GO:0006979">
    <property type="term" value="P:response to oxidative stress"/>
    <property type="evidence" value="ECO:0007669"/>
    <property type="project" value="UniProtKB-UniRule"/>
</dbReference>
<feature type="domain" description="Plant heme peroxidase family profile" evidence="20">
    <location>
        <begin position="29"/>
        <end position="329"/>
    </location>
</feature>
<dbReference type="PANTHER" id="PTHR31517">
    <property type="match status" value="1"/>
</dbReference>
<dbReference type="CDD" id="cd00693">
    <property type="entry name" value="secretory_peroxidase"/>
    <property type="match status" value="1"/>
</dbReference>
<keyword evidence="8 19" id="KW-0560">Oxidoreductase</keyword>
<evidence type="ECO:0000256" key="9">
    <source>
        <dbReference type="ARBA" id="ARBA00023004"/>
    </source>
</evidence>
<dbReference type="AlphaFoldDB" id="A0A6J1CQ05"/>
<evidence type="ECO:0000256" key="7">
    <source>
        <dbReference type="ARBA" id="ARBA00022729"/>
    </source>
</evidence>
<keyword evidence="5 19" id="KW-0349">Heme</keyword>
<evidence type="ECO:0000256" key="14">
    <source>
        <dbReference type="PIRSR" id="PIRSR600823-1"/>
    </source>
</evidence>
<dbReference type="GeneID" id="111013679"/>
<evidence type="ECO:0000313" key="21">
    <source>
        <dbReference type="Proteomes" id="UP000504603"/>
    </source>
</evidence>
<reference evidence="22" key="1">
    <citation type="submission" date="2025-08" db="UniProtKB">
        <authorList>
            <consortium name="RefSeq"/>
        </authorList>
    </citation>
    <scope>IDENTIFICATION</scope>
    <source>
        <strain evidence="22">OHB3-1</strain>
    </source>
</reference>
<feature type="disulfide bond" evidence="18">
    <location>
        <begin position="39"/>
        <end position="121"/>
    </location>
</feature>
<dbReference type="InterPro" id="IPR010255">
    <property type="entry name" value="Haem_peroxidase_sf"/>
</dbReference>
<feature type="active site" description="Proton acceptor" evidence="14">
    <location>
        <position position="70"/>
    </location>
</feature>
<feature type="disulfide bond" evidence="18">
    <location>
        <begin position="72"/>
        <end position="77"/>
    </location>
</feature>
<sequence>MSVGSSRFVLILLLSSLLLLFNFGKSQQQLIVNYYNQSCPNAEDIIKQQVFSLYQKHGNTAISWIRNLFHDCMVKSCDASLLLEMKTKEGKIVSEKASPRSFGMRNFKYVNKIKQVLENVCPNTVSCADVMALAARDAIFLLGGGEIEMKTGRRDSKESYEAVVEQFIPNHNDSLSLVLSRFQDIGIDPQATVALLGAHSVGRVHCVNIVNRLYPTVDPTLDPEHAEYLKRRCPTQNPDPKAVQYARNDLESPMVLDNNYYKNVLGHKALLLVDQQLGSSPITLPYVQNMASNNSYFLDQFARAVLLLSENSPLGDDQGEIRKDCRHVN</sequence>
<evidence type="ECO:0000256" key="1">
    <source>
        <dbReference type="ARBA" id="ARBA00000189"/>
    </source>
</evidence>
<keyword evidence="4 19" id="KW-0575">Peroxidase</keyword>
<dbReference type="OrthoDB" id="2113341at2759"/>
<evidence type="ECO:0000256" key="19">
    <source>
        <dbReference type="RuleBase" id="RU362060"/>
    </source>
</evidence>
<dbReference type="GO" id="GO:0140825">
    <property type="term" value="F:lactoperoxidase activity"/>
    <property type="evidence" value="ECO:0007669"/>
    <property type="project" value="UniProtKB-EC"/>
</dbReference>